<evidence type="ECO:0000256" key="1">
    <source>
        <dbReference type="SAM" id="SignalP"/>
    </source>
</evidence>
<proteinExistence type="predicted"/>
<name>A0A0G4HL92_9ALVE</name>
<dbReference type="AlphaFoldDB" id="A0A0G4HL92"/>
<sequence>MPSFSRLAFLCLSLLACSHAVLFKLNTYKDENKGKTRLNFLLMGFPTRQACAEYYISQIDQAGTNCTTGNVCSGDKLSYMTMSADYPKFCTVKTKDTPKTMPKTMLWAGAFDGGDYEGRMLGLARDFLKNNTLALSVNTKYAGTGRSMTKLLYTSKADCTVDFTKFKIAGCKIVDACVSSGKLFATELVQEQRLTVEDSVGTCSVQNLKELTFTTIVSNAHTAYNLLQDEAEAPDQAIEVVFPAGPLDLPTASPTLLEA</sequence>
<evidence type="ECO:0000313" key="2">
    <source>
        <dbReference type="EMBL" id="CEM45118.1"/>
    </source>
</evidence>
<reference evidence="2" key="1">
    <citation type="submission" date="2014-11" db="EMBL/GenBank/DDBJ databases">
        <authorList>
            <person name="Otto D Thomas"/>
            <person name="Naeem Raeece"/>
        </authorList>
    </citation>
    <scope>NUCLEOTIDE SEQUENCE</scope>
</reference>
<dbReference type="VEuPathDB" id="CryptoDB:Cvel_7403"/>
<feature type="chain" id="PRO_5005191532" evidence="1">
    <location>
        <begin position="21"/>
        <end position="259"/>
    </location>
</feature>
<organism evidence="2">
    <name type="scientific">Chromera velia CCMP2878</name>
    <dbReference type="NCBI Taxonomy" id="1169474"/>
    <lineage>
        <taxon>Eukaryota</taxon>
        <taxon>Sar</taxon>
        <taxon>Alveolata</taxon>
        <taxon>Colpodellida</taxon>
        <taxon>Chromeraceae</taxon>
        <taxon>Chromera</taxon>
    </lineage>
</organism>
<gene>
    <name evidence="2" type="ORF">Cvel_7403</name>
</gene>
<accession>A0A0G4HL92</accession>
<dbReference type="EMBL" id="CDMZ01003105">
    <property type="protein sequence ID" value="CEM45118.1"/>
    <property type="molecule type" value="Genomic_DNA"/>
</dbReference>
<dbReference type="PROSITE" id="PS51257">
    <property type="entry name" value="PROKAR_LIPOPROTEIN"/>
    <property type="match status" value="1"/>
</dbReference>
<protein>
    <submittedName>
        <fullName evidence="2">Uncharacterized protein</fullName>
    </submittedName>
</protein>
<keyword evidence="1" id="KW-0732">Signal</keyword>
<feature type="signal peptide" evidence="1">
    <location>
        <begin position="1"/>
        <end position="20"/>
    </location>
</feature>